<feature type="region of interest" description="Disordered" evidence="6">
    <location>
        <begin position="226"/>
        <end position="249"/>
    </location>
</feature>
<dbReference type="Proteomes" id="UP000019376">
    <property type="component" value="Unassembled WGS sequence"/>
</dbReference>
<proteinExistence type="predicted"/>
<dbReference type="InterPro" id="IPR001138">
    <property type="entry name" value="Zn2Cys6_DnaBD"/>
</dbReference>
<name>S7ZLG4_PENO1</name>
<dbReference type="OrthoDB" id="5229455at2759"/>
<protein>
    <recommendedName>
        <fullName evidence="7">Zn(2)-C6 fungal-type domain-containing protein</fullName>
    </recommendedName>
</protein>
<evidence type="ECO:0000313" key="8">
    <source>
        <dbReference type="EMBL" id="EPS29531.1"/>
    </source>
</evidence>
<dbReference type="eggNOG" id="ENOG502QW7R">
    <property type="taxonomic scope" value="Eukaryota"/>
</dbReference>
<gene>
    <name evidence="8" type="ORF">PDE_04481</name>
</gene>
<feature type="compositionally biased region" description="Polar residues" evidence="6">
    <location>
        <begin position="122"/>
        <end position="131"/>
    </location>
</feature>
<reference evidence="8 9" key="1">
    <citation type="journal article" date="2013" name="PLoS ONE">
        <title>Genomic and secretomic analyses reveal unique features of the lignocellulolytic enzyme system of Penicillium decumbens.</title>
        <authorList>
            <person name="Liu G."/>
            <person name="Zhang L."/>
            <person name="Wei X."/>
            <person name="Zou G."/>
            <person name="Qin Y."/>
            <person name="Ma L."/>
            <person name="Li J."/>
            <person name="Zheng H."/>
            <person name="Wang S."/>
            <person name="Wang C."/>
            <person name="Xun L."/>
            <person name="Zhao G.-P."/>
            <person name="Zhou Z."/>
            <person name="Qu Y."/>
        </authorList>
    </citation>
    <scope>NUCLEOTIDE SEQUENCE [LARGE SCALE GENOMIC DNA]</scope>
    <source>
        <strain evidence="9">114-2 / CGMCC 5302</strain>
    </source>
</reference>
<dbReference type="HOGENOM" id="CLU_008109_0_0_1"/>
<dbReference type="GO" id="GO:0000981">
    <property type="term" value="F:DNA-binding transcription factor activity, RNA polymerase II-specific"/>
    <property type="evidence" value="ECO:0007669"/>
    <property type="project" value="InterPro"/>
</dbReference>
<keyword evidence="5" id="KW-0539">Nucleus</keyword>
<feature type="domain" description="Zn(2)-C6 fungal-type" evidence="7">
    <location>
        <begin position="19"/>
        <end position="49"/>
    </location>
</feature>
<dbReference type="SUPFAM" id="SSF57701">
    <property type="entry name" value="Zn2/Cys6 DNA-binding domain"/>
    <property type="match status" value="1"/>
</dbReference>
<evidence type="ECO:0000256" key="6">
    <source>
        <dbReference type="SAM" id="MobiDB-lite"/>
    </source>
</evidence>
<dbReference type="EMBL" id="KB644412">
    <property type="protein sequence ID" value="EPS29531.1"/>
    <property type="molecule type" value="Genomic_DNA"/>
</dbReference>
<dbReference type="PANTHER" id="PTHR37534">
    <property type="entry name" value="TRANSCRIPTIONAL ACTIVATOR PROTEIN UGA3"/>
    <property type="match status" value="1"/>
</dbReference>
<dbReference type="GO" id="GO:0000976">
    <property type="term" value="F:transcription cis-regulatory region binding"/>
    <property type="evidence" value="ECO:0007669"/>
    <property type="project" value="TreeGrafter"/>
</dbReference>
<keyword evidence="9" id="KW-1185">Reference proteome</keyword>
<dbReference type="InterPro" id="IPR021858">
    <property type="entry name" value="Fun_TF"/>
</dbReference>
<dbReference type="GO" id="GO:0008270">
    <property type="term" value="F:zinc ion binding"/>
    <property type="evidence" value="ECO:0007669"/>
    <property type="project" value="InterPro"/>
</dbReference>
<evidence type="ECO:0000256" key="1">
    <source>
        <dbReference type="ARBA" id="ARBA00004123"/>
    </source>
</evidence>
<feature type="region of interest" description="Disordered" evidence="6">
    <location>
        <begin position="117"/>
        <end position="190"/>
    </location>
</feature>
<comment type="subcellular location">
    <subcellularLocation>
        <location evidence="1">Nucleus</location>
    </subcellularLocation>
</comment>
<dbReference type="CDD" id="cd00067">
    <property type="entry name" value="GAL4"/>
    <property type="match status" value="1"/>
</dbReference>
<dbReference type="PROSITE" id="PS00463">
    <property type="entry name" value="ZN2_CY6_FUNGAL_1"/>
    <property type="match status" value="1"/>
</dbReference>
<evidence type="ECO:0000256" key="4">
    <source>
        <dbReference type="ARBA" id="ARBA00023163"/>
    </source>
</evidence>
<feature type="compositionally biased region" description="Polar residues" evidence="6">
    <location>
        <begin position="231"/>
        <end position="243"/>
    </location>
</feature>
<keyword evidence="2" id="KW-0805">Transcription regulation</keyword>
<dbReference type="PROSITE" id="PS50048">
    <property type="entry name" value="ZN2_CY6_FUNGAL_2"/>
    <property type="match status" value="1"/>
</dbReference>
<feature type="compositionally biased region" description="Polar residues" evidence="6">
    <location>
        <begin position="178"/>
        <end position="190"/>
    </location>
</feature>
<dbReference type="GO" id="GO:0005634">
    <property type="term" value="C:nucleus"/>
    <property type="evidence" value="ECO:0007669"/>
    <property type="project" value="UniProtKB-SubCell"/>
</dbReference>
<evidence type="ECO:0000259" key="7">
    <source>
        <dbReference type="PROSITE" id="PS50048"/>
    </source>
</evidence>
<accession>S7ZLG4</accession>
<keyword evidence="3" id="KW-0238">DNA-binding</keyword>
<dbReference type="PRINTS" id="PR00755">
    <property type="entry name" value="AFLATOXINBRP"/>
</dbReference>
<dbReference type="Pfam" id="PF11951">
    <property type="entry name" value="Fungal_trans_2"/>
    <property type="match status" value="1"/>
</dbReference>
<feature type="compositionally biased region" description="Polar residues" evidence="6">
    <location>
        <begin position="139"/>
        <end position="154"/>
    </location>
</feature>
<dbReference type="InterPro" id="IPR036864">
    <property type="entry name" value="Zn2-C6_fun-type_DNA-bd_sf"/>
</dbReference>
<evidence type="ECO:0000313" key="9">
    <source>
        <dbReference type="Proteomes" id="UP000019376"/>
    </source>
</evidence>
<dbReference type="SMART" id="SM00066">
    <property type="entry name" value="GAL4"/>
    <property type="match status" value="1"/>
</dbReference>
<dbReference type="PANTHER" id="PTHR37534:SF43">
    <property type="entry name" value="FINGER DOMAIN PROTEIN, PUTATIVE (AFU_ORTHOLOGUE AFUA_1G01850)-RELATED"/>
    <property type="match status" value="1"/>
</dbReference>
<evidence type="ECO:0000256" key="3">
    <source>
        <dbReference type="ARBA" id="ARBA00023125"/>
    </source>
</evidence>
<dbReference type="STRING" id="933388.S7ZLG4"/>
<sequence length="799" mass="87911">MPRPRRPGAPEPKRRSRNGCWPCKARKVKCDEEKPSCLNCQRQGESCDYSVRLNWGGRSKRASIDSSAPILKGSRGTPVDFHAVVRLNDVESRNCSAPAVAEKRAFKEAFINFKPGDFGSSEDASPNSNATFGAFDSPRPQTSSDIALSPSQGGNAFASALQRHSPGTPASVRPVNPHTLSQEIGGTASSPADQAVDFPSLSAFVFHSNSISQPLSFLRDVSDPPRHLAVSSGTDQDNQQQYAGRTGSHEERGLSFLLNDIDEPVGPFRELTDCRETPISAAAGSPSMANRGFDCGSTSSLARPSPFSTISIDDGGDTSNSRESVAAQNKWHAYLTSVTDNYGFDSGRPDRDLTLNNDHAAIDINSAVDKASPASQAPQCNGFPVARKPNYSEYYTSPVPINIPRCLSPLPPSLLRNPINLLYFHHFLDHTSKMLVPHDCDKNPFLSVLPSMAISDSNLLNLVLAYSASHRARYLGHPEPANRIAHWVRDVFPTLRMALDASKQDITDSHLATAILLLSLKIVSPTTFEVPITWQSHLKLARDLFMACSDRLARPGNQVGAFFARWLGYIDTMGALSCRQAGPPLMLYHHVLAESSRPKSHDENCVDCFTGFSPRTGLFLIRLAQLVQQCDNERFDDFGHFRRDWHPSADIVMEADALLGDFDDLGEVVHSDPTHHVGIQADDMMSTEEAFRCAGLLHLHRRVLESSPKSFPVQDALRRLLGALDRMRLGASTEVCSLLPLFTAGCESQDPSQRMRVLDRLFELEKSGLKQIQNARRLMQQCWEEDLPWIALADGQFLG</sequence>
<dbReference type="Pfam" id="PF00172">
    <property type="entry name" value="Zn_clus"/>
    <property type="match status" value="1"/>
</dbReference>
<evidence type="ECO:0000256" key="2">
    <source>
        <dbReference type="ARBA" id="ARBA00023015"/>
    </source>
</evidence>
<dbReference type="GO" id="GO:0045944">
    <property type="term" value="P:positive regulation of transcription by RNA polymerase II"/>
    <property type="evidence" value="ECO:0007669"/>
    <property type="project" value="TreeGrafter"/>
</dbReference>
<organism evidence="8 9">
    <name type="scientific">Penicillium oxalicum (strain 114-2 / CGMCC 5302)</name>
    <name type="common">Penicillium decumbens</name>
    <dbReference type="NCBI Taxonomy" id="933388"/>
    <lineage>
        <taxon>Eukaryota</taxon>
        <taxon>Fungi</taxon>
        <taxon>Dikarya</taxon>
        <taxon>Ascomycota</taxon>
        <taxon>Pezizomycotina</taxon>
        <taxon>Eurotiomycetes</taxon>
        <taxon>Eurotiomycetidae</taxon>
        <taxon>Eurotiales</taxon>
        <taxon>Aspergillaceae</taxon>
        <taxon>Penicillium</taxon>
    </lineage>
</organism>
<dbReference type="AlphaFoldDB" id="S7ZLG4"/>
<dbReference type="Gene3D" id="4.10.240.10">
    <property type="entry name" value="Zn(2)-C6 fungal-type DNA-binding domain"/>
    <property type="match status" value="1"/>
</dbReference>
<keyword evidence="4" id="KW-0804">Transcription</keyword>
<evidence type="ECO:0000256" key="5">
    <source>
        <dbReference type="ARBA" id="ARBA00023242"/>
    </source>
</evidence>
<dbReference type="PhylomeDB" id="S7ZLG4"/>